<dbReference type="InterPro" id="IPR012902">
    <property type="entry name" value="N_methyl_site"/>
</dbReference>
<sequence>MTEKEINQQGFSLPEVMIATLLLSVSVLGLLNYFQSLSQGFMRQWQVQQAWSEAHSELEAYSVSGNGTQPMNKDWEYQISGFSAGQRCTLVSVTIRSPAQYQARLQRLVCEPDTGKPSA</sequence>
<comment type="caution">
    <text evidence="4">The sequence shown here is derived from an EMBL/GenBank/DDBJ whole genome shotgun (WGS) entry which is preliminary data.</text>
</comment>
<evidence type="ECO:0000313" key="4">
    <source>
        <dbReference type="EMBL" id="RJT10049.1"/>
    </source>
</evidence>
<feature type="transmembrane region" description="Helical" evidence="2">
    <location>
        <begin position="16"/>
        <end position="34"/>
    </location>
</feature>
<feature type="domain" description="Prepilin peptidase dependent protein C-like C-terminal" evidence="3">
    <location>
        <begin position="33"/>
        <end position="110"/>
    </location>
</feature>
<keyword evidence="5" id="KW-1185">Reference proteome</keyword>
<proteinExistence type="predicted"/>
<evidence type="ECO:0000256" key="1">
    <source>
        <dbReference type="ARBA" id="ARBA00004167"/>
    </source>
</evidence>
<protein>
    <submittedName>
        <fullName evidence="4">Prepilin-type N-terminal cleavage/methylation domain-containing protein</fullName>
    </submittedName>
</protein>
<evidence type="ECO:0000259" key="3">
    <source>
        <dbReference type="Pfam" id="PF12528"/>
    </source>
</evidence>
<keyword evidence="2" id="KW-0472">Membrane</keyword>
<name>A0ABX9NX12_9GAMM</name>
<gene>
    <name evidence="4" type="ORF">D5396_19780</name>
</gene>
<keyword evidence="2" id="KW-0812">Transmembrane</keyword>
<dbReference type="Pfam" id="PF07963">
    <property type="entry name" value="N_methyl"/>
    <property type="match status" value="1"/>
</dbReference>
<dbReference type="InterPro" id="IPR022204">
    <property type="entry name" value="PpdC-like_C"/>
</dbReference>
<keyword evidence="2" id="KW-1133">Transmembrane helix</keyword>
<dbReference type="PROSITE" id="PS00409">
    <property type="entry name" value="PROKAR_NTER_METHYL"/>
    <property type="match status" value="1"/>
</dbReference>
<comment type="subcellular location">
    <subcellularLocation>
        <location evidence="1">Membrane</location>
        <topology evidence="1">Single-pass membrane protein</topology>
    </subcellularLocation>
</comment>
<dbReference type="NCBIfam" id="TIGR02532">
    <property type="entry name" value="IV_pilin_GFxxxE"/>
    <property type="match status" value="1"/>
</dbReference>
<dbReference type="Proteomes" id="UP000284119">
    <property type="component" value="Unassembled WGS sequence"/>
</dbReference>
<dbReference type="RefSeq" id="WP_112165959.1">
    <property type="nucleotide sequence ID" value="NZ_JYDE01000013.1"/>
</dbReference>
<dbReference type="EMBL" id="RAHG01000013">
    <property type="protein sequence ID" value="RJT10049.1"/>
    <property type="molecule type" value="Genomic_DNA"/>
</dbReference>
<dbReference type="Pfam" id="PF12528">
    <property type="entry name" value="T2SSppdC"/>
    <property type="match status" value="1"/>
</dbReference>
<evidence type="ECO:0000313" key="5">
    <source>
        <dbReference type="Proteomes" id="UP000284119"/>
    </source>
</evidence>
<reference evidence="4 5" key="1">
    <citation type="submission" date="2018-09" db="EMBL/GenBank/DDBJ databases">
        <authorList>
            <person name="Le Fleche-Mateos A."/>
        </authorList>
    </citation>
    <scope>NUCLEOTIDE SEQUENCE [LARGE SCALE GENOMIC DNA]</scope>
    <source>
        <strain evidence="4 5">DSM 30078</strain>
    </source>
</reference>
<organism evidence="4 5">
    <name type="scientific">Rahnella inusitata</name>
    <dbReference type="NCBI Taxonomy" id="58169"/>
    <lineage>
        <taxon>Bacteria</taxon>
        <taxon>Pseudomonadati</taxon>
        <taxon>Pseudomonadota</taxon>
        <taxon>Gammaproteobacteria</taxon>
        <taxon>Enterobacterales</taxon>
        <taxon>Yersiniaceae</taxon>
        <taxon>Rahnella</taxon>
    </lineage>
</organism>
<accession>A0ABX9NX12</accession>
<evidence type="ECO:0000256" key="2">
    <source>
        <dbReference type="SAM" id="Phobius"/>
    </source>
</evidence>